<gene>
    <name evidence="1" type="ORF">NBRC111894_2241</name>
</gene>
<accession>A0A4Y1ZC92</accession>
<reference evidence="1 2" key="1">
    <citation type="submission" date="2017-11" db="EMBL/GenBank/DDBJ databases">
        <title>Draft Genome Sequence of Sporolactobacillus inulinus NBRC 111894 Isolated from Koso, a Japanese Sugar-Vegetable Fermented Beverage.</title>
        <authorList>
            <person name="Chiou T.Y."/>
            <person name="Oshima K."/>
            <person name="Suda W."/>
            <person name="Hattori M."/>
            <person name="Takahashi T."/>
        </authorList>
    </citation>
    <scope>NUCLEOTIDE SEQUENCE [LARGE SCALE GENOMIC DNA]</scope>
    <source>
        <strain evidence="1 2">NBRC111894</strain>
    </source>
</reference>
<dbReference type="Proteomes" id="UP000319716">
    <property type="component" value="Unassembled WGS sequence"/>
</dbReference>
<organism evidence="1 2">
    <name type="scientific">Sporolactobacillus inulinus</name>
    <dbReference type="NCBI Taxonomy" id="2078"/>
    <lineage>
        <taxon>Bacteria</taxon>
        <taxon>Bacillati</taxon>
        <taxon>Bacillota</taxon>
        <taxon>Bacilli</taxon>
        <taxon>Bacillales</taxon>
        <taxon>Sporolactobacillaceae</taxon>
        <taxon>Sporolactobacillus</taxon>
    </lineage>
</organism>
<sequence>MAGHQHGIKSREIPKLKRNAEKLCIRHNLVSGLRIKAEALWRLREQRASETPQISVCLRRLAVRPRQASSRSDDA</sequence>
<evidence type="ECO:0000313" key="2">
    <source>
        <dbReference type="Proteomes" id="UP000319716"/>
    </source>
</evidence>
<comment type="caution">
    <text evidence="1">The sequence shown here is derived from an EMBL/GenBank/DDBJ whole genome shotgun (WGS) entry which is preliminary data.</text>
</comment>
<dbReference type="AlphaFoldDB" id="A0A4Y1ZC92"/>
<name>A0A4Y1ZC92_9BACL</name>
<protein>
    <submittedName>
        <fullName evidence="1">Uncharacterized protein</fullName>
    </submittedName>
</protein>
<dbReference type="EMBL" id="BEXB01000016">
    <property type="protein sequence ID" value="GAY76687.1"/>
    <property type="molecule type" value="Genomic_DNA"/>
</dbReference>
<proteinExistence type="predicted"/>
<evidence type="ECO:0000313" key="1">
    <source>
        <dbReference type="EMBL" id="GAY76687.1"/>
    </source>
</evidence>